<comment type="caution">
    <text evidence="10">The sequence shown here is derived from an EMBL/GenBank/DDBJ whole genome shotgun (WGS) entry which is preliminary data.</text>
</comment>
<accession>A0A124GAP2</accession>
<evidence type="ECO:0000256" key="7">
    <source>
        <dbReference type="PROSITE-ProRule" id="PRU01373"/>
    </source>
</evidence>
<dbReference type="Pfam" id="PF03734">
    <property type="entry name" value="YkuD"/>
    <property type="match status" value="1"/>
</dbReference>
<keyword evidence="3" id="KW-0808">Transferase</keyword>
<evidence type="ECO:0000313" key="11">
    <source>
        <dbReference type="Proteomes" id="UP000053937"/>
    </source>
</evidence>
<dbReference type="Proteomes" id="UP000053937">
    <property type="component" value="Unassembled WGS sequence"/>
</dbReference>
<sequence>MGLTSGIAILIIASSTLVFAEQPQQTATSQFVRSEPSAADSLLRPQQAIQAVSDSSKSLSEVALPARKPDSAALPLIPDGFVNQKLKRGESLSKVCAGDSLCQVIFMKVNRVDKRHIPVGKTVLLPIDIQKAARYVPVPELLTNSRGEREIRIFLDRQYFGAYEKGRLLFWGPVSSGRKTYRTPPGKFFVNYKQRHKLSIKYDNAPMPFSINFYGGYFMHQQSLPGYPASHGCVRLLMTDAEKLFNWVKPRDPVTVEAGA</sequence>
<keyword evidence="4 7" id="KW-0133">Cell shape</keyword>
<dbReference type="GO" id="GO:0071555">
    <property type="term" value="P:cell wall organization"/>
    <property type="evidence" value="ECO:0007669"/>
    <property type="project" value="UniProtKB-UniRule"/>
</dbReference>
<dbReference type="EMBL" id="LMBR01000014">
    <property type="protein sequence ID" value="KUL32832.1"/>
    <property type="molecule type" value="Genomic_DNA"/>
</dbReference>
<dbReference type="GO" id="GO:0008360">
    <property type="term" value="P:regulation of cell shape"/>
    <property type="evidence" value="ECO:0007669"/>
    <property type="project" value="UniProtKB-UniRule"/>
</dbReference>
<evidence type="ECO:0000259" key="9">
    <source>
        <dbReference type="PROSITE" id="PS52029"/>
    </source>
</evidence>
<evidence type="ECO:0000313" key="10">
    <source>
        <dbReference type="EMBL" id="KUL32832.1"/>
    </source>
</evidence>
<comment type="similarity">
    <text evidence="2">Belongs to the YkuD family.</text>
</comment>
<dbReference type="PANTHER" id="PTHR30582:SF2">
    <property type="entry name" value="L,D-TRANSPEPTIDASE YCIB-RELATED"/>
    <property type="match status" value="1"/>
</dbReference>
<organism evidence="10 11">
    <name type="scientific">Chlorobium limicola</name>
    <dbReference type="NCBI Taxonomy" id="1092"/>
    <lineage>
        <taxon>Bacteria</taxon>
        <taxon>Pseudomonadati</taxon>
        <taxon>Chlorobiota</taxon>
        <taxon>Chlorobiia</taxon>
        <taxon>Chlorobiales</taxon>
        <taxon>Chlorobiaceae</taxon>
        <taxon>Chlorobium/Pelodictyon group</taxon>
        <taxon>Chlorobium</taxon>
    </lineage>
</organism>
<evidence type="ECO:0000256" key="5">
    <source>
        <dbReference type="ARBA" id="ARBA00022984"/>
    </source>
</evidence>
<comment type="pathway">
    <text evidence="1 7">Cell wall biogenesis; peptidoglycan biosynthesis.</text>
</comment>
<evidence type="ECO:0000256" key="1">
    <source>
        <dbReference type="ARBA" id="ARBA00004752"/>
    </source>
</evidence>
<evidence type="ECO:0000256" key="2">
    <source>
        <dbReference type="ARBA" id="ARBA00005992"/>
    </source>
</evidence>
<keyword evidence="6 7" id="KW-0961">Cell wall biogenesis/degradation</keyword>
<feature type="active site" description="Proton donor/acceptor" evidence="7">
    <location>
        <position position="220"/>
    </location>
</feature>
<evidence type="ECO:0000256" key="4">
    <source>
        <dbReference type="ARBA" id="ARBA00022960"/>
    </source>
</evidence>
<dbReference type="CDD" id="cd16913">
    <property type="entry name" value="YkuD_like"/>
    <property type="match status" value="1"/>
</dbReference>
<gene>
    <name evidence="10" type="ORF">ASB62_01275</name>
</gene>
<feature type="chain" id="PRO_5007172082" description="L,D-TPase catalytic domain-containing protein" evidence="8">
    <location>
        <begin position="21"/>
        <end position="260"/>
    </location>
</feature>
<keyword evidence="8" id="KW-0732">Signal</keyword>
<evidence type="ECO:0000256" key="6">
    <source>
        <dbReference type="ARBA" id="ARBA00023316"/>
    </source>
</evidence>
<dbReference type="InterPro" id="IPR038063">
    <property type="entry name" value="Transpep_catalytic_dom"/>
</dbReference>
<reference evidence="10 11" key="1">
    <citation type="submission" date="2015-10" db="EMBL/GenBank/DDBJ databases">
        <title>Draft Genome Sequence of Chlorobium limicola strain Frasassi Growing under Artificial Lighting in the Frasassi Cave System.</title>
        <authorList>
            <person name="Mansor M."/>
            <person name="Macalady J."/>
        </authorList>
    </citation>
    <scope>NUCLEOTIDE SEQUENCE [LARGE SCALE GENOMIC DNA]</scope>
    <source>
        <strain evidence="10 11">Frasassi</strain>
    </source>
</reference>
<feature type="domain" description="L,D-TPase catalytic" evidence="9">
    <location>
        <begin position="149"/>
        <end position="257"/>
    </location>
</feature>
<proteinExistence type="inferred from homology"/>
<dbReference type="InterPro" id="IPR005490">
    <property type="entry name" value="LD_TPept_cat_dom"/>
</dbReference>
<dbReference type="SUPFAM" id="SSF141523">
    <property type="entry name" value="L,D-transpeptidase catalytic domain-like"/>
    <property type="match status" value="1"/>
</dbReference>
<dbReference type="GO" id="GO:0005576">
    <property type="term" value="C:extracellular region"/>
    <property type="evidence" value="ECO:0007669"/>
    <property type="project" value="TreeGrafter"/>
</dbReference>
<protein>
    <recommendedName>
        <fullName evidence="9">L,D-TPase catalytic domain-containing protein</fullName>
    </recommendedName>
</protein>
<feature type="active site" description="Nucleophile" evidence="7">
    <location>
        <position position="233"/>
    </location>
</feature>
<keyword evidence="5 7" id="KW-0573">Peptidoglycan synthesis</keyword>
<dbReference type="PANTHER" id="PTHR30582">
    <property type="entry name" value="L,D-TRANSPEPTIDASE"/>
    <property type="match status" value="1"/>
</dbReference>
<dbReference type="GO" id="GO:0016740">
    <property type="term" value="F:transferase activity"/>
    <property type="evidence" value="ECO:0007669"/>
    <property type="project" value="UniProtKB-KW"/>
</dbReference>
<evidence type="ECO:0000256" key="3">
    <source>
        <dbReference type="ARBA" id="ARBA00022679"/>
    </source>
</evidence>
<dbReference type="AlphaFoldDB" id="A0A124GAP2"/>
<dbReference type="GO" id="GO:0018104">
    <property type="term" value="P:peptidoglycan-protein cross-linking"/>
    <property type="evidence" value="ECO:0007669"/>
    <property type="project" value="TreeGrafter"/>
</dbReference>
<dbReference type="UniPathway" id="UPA00219"/>
<dbReference type="InterPro" id="IPR050979">
    <property type="entry name" value="LD-transpeptidase"/>
</dbReference>
<dbReference type="PROSITE" id="PS52029">
    <property type="entry name" value="LD_TPASE"/>
    <property type="match status" value="1"/>
</dbReference>
<dbReference type="Gene3D" id="2.40.440.10">
    <property type="entry name" value="L,D-transpeptidase catalytic domain-like"/>
    <property type="match status" value="1"/>
</dbReference>
<keyword evidence="11" id="KW-1185">Reference proteome</keyword>
<dbReference type="GO" id="GO:0071972">
    <property type="term" value="F:peptidoglycan L,D-transpeptidase activity"/>
    <property type="evidence" value="ECO:0007669"/>
    <property type="project" value="TreeGrafter"/>
</dbReference>
<dbReference type="RefSeq" id="WP_059138269.1">
    <property type="nucleotide sequence ID" value="NZ_LMBR01000014.1"/>
</dbReference>
<name>A0A124GAP2_CHLLI</name>
<evidence type="ECO:0000256" key="8">
    <source>
        <dbReference type="SAM" id="SignalP"/>
    </source>
</evidence>
<dbReference type="OrthoDB" id="463216at2"/>
<feature type="signal peptide" evidence="8">
    <location>
        <begin position="1"/>
        <end position="20"/>
    </location>
</feature>